<sequence>MNQKFLNFMRGMAGQRLAVAVSGGVDSVCLLCWLAQIGADITCLHVNHGLRANAETETQYVRDLCARLGVPCQIFYWTGEKPATGIEAAARTARYRFMTDWCRENNTYALLTAHQADDQIETFLMNLGRGSGLYGLAAMRRVSTRDGVRIVRPLLDVPRAELKKYCDDNEIKYFMDEMNDDAHYTRVRIRQNRHLLSEKLGISDARILLAVQNLGRVRDALDEQIAQMVASVTNNRRAVFSDSFLFDPAPDVRLKLLGTLIQKIGGDEYQPRLNSLSNALDKLTHDCKFTLGHCTIRRLGDRILIVPEGSKTSFRTRYGKQKSKSEQQIKKE</sequence>
<dbReference type="CDD" id="cd01992">
    <property type="entry name" value="TilS_N"/>
    <property type="match status" value="1"/>
</dbReference>
<dbReference type="GO" id="GO:0032267">
    <property type="term" value="F:tRNA(Ile)-lysidine synthase activity"/>
    <property type="evidence" value="ECO:0007669"/>
    <property type="project" value="UniProtKB-EC"/>
</dbReference>
<comment type="similarity">
    <text evidence="6">Belongs to the tRNA(Ile)-lysidine synthase family.</text>
</comment>
<dbReference type="GO" id="GO:0006400">
    <property type="term" value="P:tRNA modification"/>
    <property type="evidence" value="ECO:0007669"/>
    <property type="project" value="UniProtKB-UniRule"/>
</dbReference>
<reference evidence="8" key="1">
    <citation type="submission" date="2020-10" db="EMBL/GenBank/DDBJ databases">
        <authorList>
            <person name="Gilroy R."/>
        </authorList>
    </citation>
    <scope>NUCLEOTIDE SEQUENCE</scope>
    <source>
        <strain evidence="8">ChiGjej3B3-5194</strain>
    </source>
</reference>
<evidence type="ECO:0000256" key="1">
    <source>
        <dbReference type="ARBA" id="ARBA00022598"/>
    </source>
</evidence>
<keyword evidence="3 6" id="KW-0547">Nucleotide-binding</keyword>
<dbReference type="EMBL" id="DVJI01000003">
    <property type="protein sequence ID" value="HIS70483.1"/>
    <property type="molecule type" value="Genomic_DNA"/>
</dbReference>
<comment type="function">
    <text evidence="6">Ligates lysine onto the cytidine present at position 34 of the AUA codon-specific tRNA(Ile) that contains the anticodon CAU, in an ATP-dependent manner. Cytidine is converted to lysidine, thus changing the amino acid specificity of the tRNA from methionine to isoleucine.</text>
</comment>
<comment type="domain">
    <text evidence="6">The N-terminal region contains the highly conserved SGGXDS motif, predicted to be a P-loop motif involved in ATP binding.</text>
</comment>
<keyword evidence="6" id="KW-0963">Cytoplasm</keyword>
<organism evidence="8 9">
    <name type="scientific">Candidatus Enterousia intestinigallinarum</name>
    <dbReference type="NCBI Taxonomy" id="2840790"/>
    <lineage>
        <taxon>Bacteria</taxon>
        <taxon>Pseudomonadati</taxon>
        <taxon>Pseudomonadota</taxon>
        <taxon>Alphaproteobacteria</taxon>
        <taxon>Candidatus Enterousia</taxon>
    </lineage>
</organism>
<evidence type="ECO:0000256" key="5">
    <source>
        <dbReference type="ARBA" id="ARBA00048539"/>
    </source>
</evidence>
<feature type="binding site" evidence="6">
    <location>
        <begin position="22"/>
        <end position="27"/>
    </location>
    <ligand>
        <name>ATP</name>
        <dbReference type="ChEBI" id="CHEBI:30616"/>
    </ligand>
</feature>
<evidence type="ECO:0000259" key="7">
    <source>
        <dbReference type="Pfam" id="PF01171"/>
    </source>
</evidence>
<comment type="catalytic activity">
    <reaction evidence="5 6">
        <text>cytidine(34) in tRNA(Ile2) + L-lysine + ATP = lysidine(34) in tRNA(Ile2) + AMP + diphosphate + H(+)</text>
        <dbReference type="Rhea" id="RHEA:43744"/>
        <dbReference type="Rhea" id="RHEA-COMP:10625"/>
        <dbReference type="Rhea" id="RHEA-COMP:10670"/>
        <dbReference type="ChEBI" id="CHEBI:15378"/>
        <dbReference type="ChEBI" id="CHEBI:30616"/>
        <dbReference type="ChEBI" id="CHEBI:32551"/>
        <dbReference type="ChEBI" id="CHEBI:33019"/>
        <dbReference type="ChEBI" id="CHEBI:82748"/>
        <dbReference type="ChEBI" id="CHEBI:83665"/>
        <dbReference type="ChEBI" id="CHEBI:456215"/>
        <dbReference type="EC" id="6.3.4.19"/>
    </reaction>
</comment>
<dbReference type="InterPro" id="IPR012795">
    <property type="entry name" value="tRNA_Ile_lys_synt_N"/>
</dbReference>
<dbReference type="GO" id="GO:0005524">
    <property type="term" value="F:ATP binding"/>
    <property type="evidence" value="ECO:0007669"/>
    <property type="project" value="UniProtKB-UniRule"/>
</dbReference>
<evidence type="ECO:0000256" key="6">
    <source>
        <dbReference type="HAMAP-Rule" id="MF_01161"/>
    </source>
</evidence>
<keyword evidence="2 6" id="KW-0819">tRNA processing</keyword>
<proteinExistence type="inferred from homology"/>
<dbReference type="SUPFAM" id="SSF52402">
    <property type="entry name" value="Adenine nucleotide alpha hydrolases-like"/>
    <property type="match status" value="1"/>
</dbReference>
<evidence type="ECO:0000313" key="8">
    <source>
        <dbReference type="EMBL" id="HIS70483.1"/>
    </source>
</evidence>
<dbReference type="HAMAP" id="MF_01161">
    <property type="entry name" value="tRNA_Ile_lys_synt"/>
    <property type="match status" value="1"/>
</dbReference>
<feature type="domain" description="tRNA(Ile)-lysidine/2-thiocytidine synthase N-terminal" evidence="7">
    <location>
        <begin position="17"/>
        <end position="192"/>
    </location>
</feature>
<comment type="subcellular location">
    <subcellularLocation>
        <location evidence="6">Cytoplasm</location>
    </subcellularLocation>
</comment>
<evidence type="ECO:0000256" key="2">
    <source>
        <dbReference type="ARBA" id="ARBA00022694"/>
    </source>
</evidence>
<dbReference type="InterPro" id="IPR012094">
    <property type="entry name" value="tRNA_Ile_lys_synt"/>
</dbReference>
<reference evidence="8" key="2">
    <citation type="journal article" date="2021" name="PeerJ">
        <title>Extensive microbial diversity within the chicken gut microbiome revealed by metagenomics and culture.</title>
        <authorList>
            <person name="Gilroy R."/>
            <person name="Ravi A."/>
            <person name="Getino M."/>
            <person name="Pursley I."/>
            <person name="Horton D.L."/>
            <person name="Alikhan N.F."/>
            <person name="Baker D."/>
            <person name="Gharbi K."/>
            <person name="Hall N."/>
            <person name="Watson M."/>
            <person name="Adriaenssens E.M."/>
            <person name="Foster-Nyarko E."/>
            <person name="Jarju S."/>
            <person name="Secka A."/>
            <person name="Antonio M."/>
            <person name="Oren A."/>
            <person name="Chaudhuri R.R."/>
            <person name="La Ragione R."/>
            <person name="Hildebrand F."/>
            <person name="Pallen M.J."/>
        </authorList>
    </citation>
    <scope>NUCLEOTIDE SEQUENCE</scope>
    <source>
        <strain evidence="8">ChiGjej3B3-5194</strain>
    </source>
</reference>
<dbReference type="PANTHER" id="PTHR43033:SF1">
    <property type="entry name" value="TRNA(ILE)-LYSIDINE SYNTHASE-RELATED"/>
    <property type="match status" value="1"/>
</dbReference>
<dbReference type="EC" id="6.3.4.19" evidence="6"/>
<evidence type="ECO:0000256" key="3">
    <source>
        <dbReference type="ARBA" id="ARBA00022741"/>
    </source>
</evidence>
<dbReference type="InterPro" id="IPR014729">
    <property type="entry name" value="Rossmann-like_a/b/a_fold"/>
</dbReference>
<keyword evidence="4 6" id="KW-0067">ATP-binding</keyword>
<dbReference type="AlphaFoldDB" id="A0A9D1FG37"/>
<accession>A0A9D1FG37</accession>
<dbReference type="Pfam" id="PF01171">
    <property type="entry name" value="ATP_bind_3"/>
    <property type="match status" value="1"/>
</dbReference>
<dbReference type="Proteomes" id="UP000886742">
    <property type="component" value="Unassembled WGS sequence"/>
</dbReference>
<evidence type="ECO:0000313" key="9">
    <source>
        <dbReference type="Proteomes" id="UP000886742"/>
    </source>
</evidence>
<dbReference type="PANTHER" id="PTHR43033">
    <property type="entry name" value="TRNA(ILE)-LYSIDINE SYNTHASE-RELATED"/>
    <property type="match status" value="1"/>
</dbReference>
<dbReference type="GO" id="GO:0005737">
    <property type="term" value="C:cytoplasm"/>
    <property type="evidence" value="ECO:0007669"/>
    <property type="project" value="UniProtKB-SubCell"/>
</dbReference>
<comment type="caution">
    <text evidence="8">The sequence shown here is derived from an EMBL/GenBank/DDBJ whole genome shotgun (WGS) entry which is preliminary data.</text>
</comment>
<keyword evidence="1 6" id="KW-0436">Ligase</keyword>
<dbReference type="NCBIfam" id="TIGR02432">
    <property type="entry name" value="lysidine_TilS_N"/>
    <property type="match status" value="1"/>
</dbReference>
<protein>
    <recommendedName>
        <fullName evidence="6">tRNA(Ile)-lysidine synthase</fullName>
        <ecNumber evidence="6">6.3.4.19</ecNumber>
    </recommendedName>
    <alternativeName>
        <fullName evidence="6">tRNA(Ile)-2-lysyl-cytidine synthase</fullName>
    </alternativeName>
    <alternativeName>
        <fullName evidence="6">tRNA(Ile)-lysidine synthetase</fullName>
    </alternativeName>
</protein>
<dbReference type="InterPro" id="IPR011063">
    <property type="entry name" value="TilS/TtcA_N"/>
</dbReference>
<dbReference type="Gene3D" id="3.40.50.620">
    <property type="entry name" value="HUPs"/>
    <property type="match status" value="1"/>
</dbReference>
<evidence type="ECO:0000256" key="4">
    <source>
        <dbReference type="ARBA" id="ARBA00022840"/>
    </source>
</evidence>
<gene>
    <name evidence="6 8" type="primary">tilS</name>
    <name evidence="8" type="ORF">IAD02_00640</name>
</gene>
<name>A0A9D1FG37_9PROT</name>